<accession>U2K8R9</accession>
<dbReference type="SUPFAM" id="SSF63446">
    <property type="entry name" value="Type I dockerin domain"/>
    <property type="match status" value="1"/>
</dbReference>
<dbReference type="Proteomes" id="UP000016662">
    <property type="component" value="Unassembled WGS sequence"/>
</dbReference>
<dbReference type="EMBL" id="AWVF01000229">
    <property type="protein sequence ID" value="ERJ94906.1"/>
    <property type="molecule type" value="Genomic_DNA"/>
</dbReference>
<dbReference type="InterPro" id="IPR036439">
    <property type="entry name" value="Dockerin_dom_sf"/>
</dbReference>
<keyword evidence="3" id="KW-1185">Reference proteome</keyword>
<dbReference type="CDD" id="cd14256">
    <property type="entry name" value="Dockerin_I"/>
    <property type="match status" value="1"/>
</dbReference>
<dbReference type="SUPFAM" id="SSF51126">
    <property type="entry name" value="Pectin lyase-like"/>
    <property type="match status" value="1"/>
</dbReference>
<dbReference type="RefSeq" id="WP_021683315.1">
    <property type="nucleotide sequence ID" value="NZ_KI260477.1"/>
</dbReference>
<dbReference type="Pfam" id="PF00404">
    <property type="entry name" value="Dockerin_1"/>
    <property type="match status" value="1"/>
</dbReference>
<dbReference type="PROSITE" id="PS51766">
    <property type="entry name" value="DOCKERIN"/>
    <property type="match status" value="1"/>
</dbReference>
<dbReference type="AlphaFoldDB" id="U2K8R9"/>
<dbReference type="STRING" id="411473.RUMCAL_01819"/>
<sequence length="425" mass="46992">MKKIVAIMSALAVTSTCTSFYTASRNEIHIEAAEQTAAIQGDVNADGTFDIADAVLLQKWLLAMPDVKLVNWKAADLCEDDALNGFDLCVMKHRLTSGEAETHQVYVKNTEELKNALESARAGDEIILAAGEYVYSGATPKGYMFTSSADGTEEEPIRIHSEDPENLAILSGSSTAENYVLSVSGDWWEIRDLKITNAQKGIMIDNSNHTKIVNCEVYQIGSEGIHLRDNSSYCLIEDCSVHDTGVVSPGYGEAVYVGSAYSTTGYGYDCHYNTIRNCKLGPNVAAEHVDIKEYTIGTIVENCTFDGTGMSGENSAKSFINVKGNDCIIRNNIGYRNGCMAIQRAFEQNNVVEGWGQNAQVYGNKVYMDTTTNTWGKKMYFLNAWDCSATVWDNFMAYDGELFSVDHEDDHWDYYNCNLLTYGDK</sequence>
<dbReference type="InterPro" id="IPR039448">
    <property type="entry name" value="Beta_helix"/>
</dbReference>
<dbReference type="Pfam" id="PF13229">
    <property type="entry name" value="Beta_helix"/>
    <property type="match status" value="1"/>
</dbReference>
<dbReference type="InterPro" id="IPR012334">
    <property type="entry name" value="Pectin_lyas_fold"/>
</dbReference>
<dbReference type="Gene3D" id="2.160.20.10">
    <property type="entry name" value="Single-stranded right-handed beta-helix, Pectin lyase-like"/>
    <property type="match status" value="1"/>
</dbReference>
<evidence type="ECO:0000259" key="1">
    <source>
        <dbReference type="PROSITE" id="PS51766"/>
    </source>
</evidence>
<dbReference type="InterPro" id="IPR016134">
    <property type="entry name" value="Dockerin_dom"/>
</dbReference>
<proteinExistence type="predicted"/>
<name>U2K8R9_9FIRM</name>
<protein>
    <submittedName>
        <fullName evidence="2">Dockerin type I repeat-containing domain protein</fullName>
    </submittedName>
</protein>
<reference evidence="2 3" key="1">
    <citation type="submission" date="2013-07" db="EMBL/GenBank/DDBJ databases">
        <authorList>
            <person name="Weinstock G."/>
            <person name="Sodergren E."/>
            <person name="Wylie T."/>
            <person name="Fulton L."/>
            <person name="Fulton R."/>
            <person name="Fronick C."/>
            <person name="O'Laughlin M."/>
            <person name="Godfrey J."/>
            <person name="Miner T."/>
            <person name="Herter B."/>
            <person name="Appelbaum E."/>
            <person name="Cordes M."/>
            <person name="Lek S."/>
            <person name="Wollam A."/>
            <person name="Pepin K.H."/>
            <person name="Palsikar V.B."/>
            <person name="Mitreva M."/>
            <person name="Wilson R.K."/>
        </authorList>
    </citation>
    <scope>NUCLEOTIDE SEQUENCE [LARGE SCALE GENOMIC DNA]</scope>
    <source>
        <strain evidence="2 3">ATCC 27760</strain>
    </source>
</reference>
<dbReference type="PATRIC" id="fig|411473.3.peg.1489"/>
<organism evidence="2 3">
    <name type="scientific">Ruminococcus callidus ATCC 27760</name>
    <dbReference type="NCBI Taxonomy" id="411473"/>
    <lineage>
        <taxon>Bacteria</taxon>
        <taxon>Bacillati</taxon>
        <taxon>Bacillota</taxon>
        <taxon>Clostridia</taxon>
        <taxon>Eubacteriales</taxon>
        <taxon>Oscillospiraceae</taxon>
        <taxon>Ruminococcus</taxon>
    </lineage>
</organism>
<dbReference type="eggNOG" id="COG3420">
    <property type="taxonomic scope" value="Bacteria"/>
</dbReference>
<dbReference type="InterPro" id="IPR002105">
    <property type="entry name" value="Dockerin_1_rpt"/>
</dbReference>
<dbReference type="Gene3D" id="1.10.1330.10">
    <property type="entry name" value="Dockerin domain"/>
    <property type="match status" value="1"/>
</dbReference>
<dbReference type="GO" id="GO:0000272">
    <property type="term" value="P:polysaccharide catabolic process"/>
    <property type="evidence" value="ECO:0007669"/>
    <property type="project" value="InterPro"/>
</dbReference>
<dbReference type="HOGENOM" id="CLU_670633_0_0_9"/>
<feature type="domain" description="Dockerin" evidence="1">
    <location>
        <begin position="36"/>
        <end position="104"/>
    </location>
</feature>
<dbReference type="OrthoDB" id="154460at2"/>
<evidence type="ECO:0000313" key="3">
    <source>
        <dbReference type="Proteomes" id="UP000016662"/>
    </source>
</evidence>
<dbReference type="InterPro" id="IPR011050">
    <property type="entry name" value="Pectin_lyase_fold/virulence"/>
</dbReference>
<gene>
    <name evidence="2" type="ORF">RUMCAL_01819</name>
</gene>
<comment type="caution">
    <text evidence="2">The sequence shown here is derived from an EMBL/GenBank/DDBJ whole genome shotgun (WGS) entry which is preliminary data.</text>
</comment>
<dbReference type="GO" id="GO:0004553">
    <property type="term" value="F:hydrolase activity, hydrolyzing O-glycosyl compounds"/>
    <property type="evidence" value="ECO:0007669"/>
    <property type="project" value="InterPro"/>
</dbReference>
<evidence type="ECO:0000313" key="2">
    <source>
        <dbReference type="EMBL" id="ERJ94906.1"/>
    </source>
</evidence>